<accession>A0A561EBH6</accession>
<proteinExistence type="predicted"/>
<protein>
    <submittedName>
        <fullName evidence="1">Uncharacterized protein</fullName>
    </submittedName>
</protein>
<organism evidence="1 2">
    <name type="scientific">Rudaeicoccus suwonensis</name>
    <dbReference type="NCBI Taxonomy" id="657409"/>
    <lineage>
        <taxon>Bacteria</taxon>
        <taxon>Bacillati</taxon>
        <taxon>Actinomycetota</taxon>
        <taxon>Actinomycetes</taxon>
        <taxon>Micrococcales</taxon>
        <taxon>Dermacoccaceae</taxon>
        <taxon>Rudaeicoccus</taxon>
    </lineage>
</organism>
<dbReference type="OrthoDB" id="3788533at2"/>
<gene>
    <name evidence="1" type="ORF">BKA23_1789</name>
</gene>
<dbReference type="RefSeq" id="WP_145227346.1">
    <property type="nucleotide sequence ID" value="NZ_VIVQ01000001.1"/>
</dbReference>
<reference evidence="1 2" key="1">
    <citation type="submission" date="2019-06" db="EMBL/GenBank/DDBJ databases">
        <title>Sequencing the genomes of 1000 actinobacteria strains.</title>
        <authorList>
            <person name="Klenk H.-P."/>
        </authorList>
    </citation>
    <scope>NUCLEOTIDE SEQUENCE [LARGE SCALE GENOMIC DNA]</scope>
    <source>
        <strain evidence="1 2">DSM 19560</strain>
    </source>
</reference>
<name>A0A561EBH6_9MICO</name>
<dbReference type="Proteomes" id="UP000318297">
    <property type="component" value="Unassembled WGS sequence"/>
</dbReference>
<evidence type="ECO:0000313" key="2">
    <source>
        <dbReference type="Proteomes" id="UP000318297"/>
    </source>
</evidence>
<dbReference type="AlphaFoldDB" id="A0A561EBH6"/>
<sequence length="232" mass="25556">MEDTRFTTVADDSEQLLNVVEIDHIDDVETLLMALFGRRFAVIDHLADSTAESAFLEVFIYANDEAVGCTVDFPLSVVQLVRECADIADDLGPYGDDVPATGDVVRIADLDDSALISALHDALGRVRIYNLLEDDDDVVVTELIQEPEHVPYDVPRGTCRSCGSGDVTHILAGMPVYPCPVVDYPEWAHHVGCSYPGYVRECESCGEQWSLNGDDQRFEQFLAELPADTEGQ</sequence>
<comment type="caution">
    <text evidence="1">The sequence shown here is derived from an EMBL/GenBank/DDBJ whole genome shotgun (WGS) entry which is preliminary data.</text>
</comment>
<evidence type="ECO:0000313" key="1">
    <source>
        <dbReference type="EMBL" id="TWE12961.1"/>
    </source>
</evidence>
<keyword evidence="2" id="KW-1185">Reference proteome</keyword>
<dbReference type="EMBL" id="VIVQ01000001">
    <property type="protein sequence ID" value="TWE12961.1"/>
    <property type="molecule type" value="Genomic_DNA"/>
</dbReference>